<feature type="transmembrane region" description="Helical" evidence="1">
    <location>
        <begin position="254"/>
        <end position="272"/>
    </location>
</feature>
<evidence type="ECO:0000313" key="3">
    <source>
        <dbReference type="Proteomes" id="UP000812013"/>
    </source>
</evidence>
<proteinExistence type="predicted"/>
<protein>
    <submittedName>
        <fullName evidence="2">ABC transporter permease</fullName>
    </submittedName>
</protein>
<sequence length="277" mass="28857">MRTVTELRTVTEPRARFRDLVAAEWIKLWSLRSTRWVFAVGGLAVVALNTNAAYRDYRAWPAFGEATRDGFDRTGALRDAFTNMAAMNLILVVAAVGAVAVVGEYGTGLIRTTFAAVPARRSLMAAKAAVVAGATAGFGVIVAVVSFLVTQGILAGRGAAASIGDPGALRVLAASALLAPVAALTGMALGTLIRHSATTVVCAVLVLLMLPVGLGPDTHMTAVIDHALPYSAWDRLVSIDHAPRSYPSTVGGAWAVYAVWALAAAAATVTAVHRRDH</sequence>
<dbReference type="Proteomes" id="UP000812013">
    <property type="component" value="Unassembled WGS sequence"/>
</dbReference>
<name>A0ABS6Z835_9ACTN</name>
<comment type="caution">
    <text evidence="2">The sequence shown here is derived from an EMBL/GenBank/DDBJ whole genome shotgun (WGS) entry which is preliminary data.</text>
</comment>
<feature type="transmembrane region" description="Helical" evidence="1">
    <location>
        <begin position="169"/>
        <end position="189"/>
    </location>
</feature>
<keyword evidence="1" id="KW-0472">Membrane</keyword>
<organism evidence="2 3">
    <name type="scientific">Streptomyces bambusae</name>
    <dbReference type="NCBI Taxonomy" id="1550616"/>
    <lineage>
        <taxon>Bacteria</taxon>
        <taxon>Bacillati</taxon>
        <taxon>Actinomycetota</taxon>
        <taxon>Actinomycetes</taxon>
        <taxon>Kitasatosporales</taxon>
        <taxon>Streptomycetaceae</taxon>
        <taxon>Streptomyces</taxon>
    </lineage>
</organism>
<feature type="transmembrane region" description="Helical" evidence="1">
    <location>
        <begin position="36"/>
        <end position="54"/>
    </location>
</feature>
<gene>
    <name evidence="2" type="ORF">GPJ59_19035</name>
</gene>
<feature type="transmembrane region" description="Helical" evidence="1">
    <location>
        <begin position="196"/>
        <end position="214"/>
    </location>
</feature>
<keyword evidence="3" id="KW-1185">Reference proteome</keyword>
<feature type="transmembrane region" description="Helical" evidence="1">
    <location>
        <begin position="85"/>
        <end position="107"/>
    </location>
</feature>
<dbReference type="EMBL" id="WTFF01000130">
    <property type="protein sequence ID" value="MBW5483919.1"/>
    <property type="molecule type" value="Genomic_DNA"/>
</dbReference>
<reference evidence="2 3" key="1">
    <citation type="submission" date="2019-12" db="EMBL/GenBank/DDBJ databases">
        <title>Genome sequence of Streptomyces bambusae.</title>
        <authorList>
            <person name="Bansal K."/>
            <person name="Choksket S."/>
            <person name="Korpole S."/>
            <person name="Patil P.B."/>
        </authorList>
    </citation>
    <scope>NUCLEOTIDE SEQUENCE [LARGE SCALE GENOMIC DNA]</scope>
    <source>
        <strain evidence="2 3">SK60</strain>
    </source>
</reference>
<evidence type="ECO:0000313" key="2">
    <source>
        <dbReference type="EMBL" id="MBW5483919.1"/>
    </source>
</evidence>
<accession>A0ABS6Z835</accession>
<evidence type="ECO:0000256" key="1">
    <source>
        <dbReference type="SAM" id="Phobius"/>
    </source>
</evidence>
<keyword evidence="1" id="KW-0812">Transmembrane</keyword>
<keyword evidence="1" id="KW-1133">Transmembrane helix</keyword>
<feature type="transmembrane region" description="Helical" evidence="1">
    <location>
        <begin position="128"/>
        <end position="149"/>
    </location>
</feature>